<dbReference type="InterPro" id="IPR029058">
    <property type="entry name" value="AB_hydrolase_fold"/>
</dbReference>
<evidence type="ECO:0000313" key="5">
    <source>
        <dbReference type="Proteomes" id="UP000267430"/>
    </source>
</evidence>
<dbReference type="AlphaFoldDB" id="A0A433HAX3"/>
<dbReference type="PANTHER" id="PTHR43798:SF31">
    <property type="entry name" value="AB HYDROLASE SUPERFAMILY PROTEIN YCLE"/>
    <property type="match status" value="1"/>
</dbReference>
<dbReference type="InterPro" id="IPR050266">
    <property type="entry name" value="AB_hydrolase_sf"/>
</dbReference>
<dbReference type="SUPFAM" id="SSF53474">
    <property type="entry name" value="alpha/beta-Hydrolases"/>
    <property type="match status" value="1"/>
</dbReference>
<accession>A0A433HAX3</accession>
<comment type="similarity">
    <text evidence="1">Belongs to the peptidase S33 family.</text>
</comment>
<dbReference type="RefSeq" id="WP_126866942.1">
    <property type="nucleotide sequence ID" value="NZ_JAUSTX010000017.1"/>
</dbReference>
<dbReference type="GO" id="GO:0016020">
    <property type="term" value="C:membrane"/>
    <property type="evidence" value="ECO:0007669"/>
    <property type="project" value="TreeGrafter"/>
</dbReference>
<dbReference type="Proteomes" id="UP000267430">
    <property type="component" value="Unassembled WGS sequence"/>
</dbReference>
<organism evidence="4 5">
    <name type="scientific">Peribacillus cavernae</name>
    <dbReference type="NCBI Taxonomy" id="1674310"/>
    <lineage>
        <taxon>Bacteria</taxon>
        <taxon>Bacillati</taxon>
        <taxon>Bacillota</taxon>
        <taxon>Bacilli</taxon>
        <taxon>Bacillales</taxon>
        <taxon>Bacillaceae</taxon>
        <taxon>Peribacillus</taxon>
    </lineage>
</organism>
<proteinExistence type="inferred from homology"/>
<dbReference type="InterPro" id="IPR002410">
    <property type="entry name" value="Peptidase_S33"/>
</dbReference>
<feature type="domain" description="AB hydrolase-1" evidence="3">
    <location>
        <begin position="24"/>
        <end position="263"/>
    </location>
</feature>
<protein>
    <submittedName>
        <fullName evidence="4">Alpha/beta hydrolase</fullName>
    </submittedName>
</protein>
<gene>
    <name evidence="4" type="ORF">ELQ35_19995</name>
</gene>
<comment type="caution">
    <text evidence="4">The sequence shown here is derived from an EMBL/GenBank/DDBJ whole genome shotgun (WGS) entry which is preliminary data.</text>
</comment>
<dbReference type="PANTHER" id="PTHR43798">
    <property type="entry name" value="MONOACYLGLYCEROL LIPASE"/>
    <property type="match status" value="1"/>
</dbReference>
<dbReference type="InterPro" id="IPR000073">
    <property type="entry name" value="AB_hydrolase_1"/>
</dbReference>
<evidence type="ECO:0000259" key="3">
    <source>
        <dbReference type="Pfam" id="PF00561"/>
    </source>
</evidence>
<keyword evidence="2 4" id="KW-0378">Hydrolase</keyword>
<dbReference type="OrthoDB" id="9775557at2"/>
<dbReference type="EMBL" id="RYZZ01000040">
    <property type="protein sequence ID" value="RUQ25534.1"/>
    <property type="molecule type" value="Genomic_DNA"/>
</dbReference>
<evidence type="ECO:0000256" key="2">
    <source>
        <dbReference type="ARBA" id="ARBA00022801"/>
    </source>
</evidence>
<dbReference type="Pfam" id="PF00561">
    <property type="entry name" value="Abhydrolase_1"/>
    <property type="match status" value="1"/>
</dbReference>
<sequence length="289" mass="33161">MTGEKFISIDGQRLNVNIIGDGEPILFLHGVPGSEHRFFLPHVIPLSQQFKLILYDQRGCGKSEPSKQNHYSMEDEVNTLELLRIELGLQKINLFGESWGSMLALLYATKYPGRVNKILLTASIGVTKEGFERFGQELEKKISEQEKVKLSELEKKLKIDESSLDDILNILDPYYVFSREALKHKEKISINNLVNQSIGRDILNNYDLTAKLDLLSKISILVAQGSHDILTPELIEDLLIKFIPHARLIEIENCGHWTVVERPEEMIRIAHEFFKNADNNIYRCDRAQF</sequence>
<dbReference type="GO" id="GO:0006508">
    <property type="term" value="P:proteolysis"/>
    <property type="evidence" value="ECO:0007669"/>
    <property type="project" value="InterPro"/>
</dbReference>
<dbReference type="GO" id="GO:0004177">
    <property type="term" value="F:aminopeptidase activity"/>
    <property type="evidence" value="ECO:0007669"/>
    <property type="project" value="UniProtKB-EC"/>
</dbReference>
<dbReference type="PRINTS" id="PR00111">
    <property type="entry name" value="ABHYDROLASE"/>
</dbReference>
<evidence type="ECO:0000313" key="4">
    <source>
        <dbReference type="EMBL" id="RUQ25534.1"/>
    </source>
</evidence>
<reference evidence="4 5" key="1">
    <citation type="submission" date="2018-12" db="EMBL/GenBank/DDBJ databases">
        <title>Bacillus chawlae sp. nov., Bacillus glennii sp. nov., and Bacillus saganii sp. nov. Isolated from the Vehicle Assembly Building at Kennedy Space Center where the Viking Spacecraft were Assembled.</title>
        <authorList>
            <person name="Seuylemezian A."/>
            <person name="Vaishampayan P."/>
        </authorList>
    </citation>
    <scope>NUCLEOTIDE SEQUENCE [LARGE SCALE GENOMIC DNA]</scope>
    <source>
        <strain evidence="4 5">L5</strain>
    </source>
</reference>
<dbReference type="Gene3D" id="3.40.50.1820">
    <property type="entry name" value="alpha/beta hydrolase"/>
    <property type="match status" value="1"/>
</dbReference>
<dbReference type="PRINTS" id="PR00793">
    <property type="entry name" value="PROAMNOPTASE"/>
</dbReference>
<evidence type="ECO:0000256" key="1">
    <source>
        <dbReference type="ARBA" id="ARBA00010088"/>
    </source>
</evidence>
<keyword evidence="5" id="KW-1185">Reference proteome</keyword>
<name>A0A433HAX3_9BACI</name>